<dbReference type="AlphaFoldDB" id="A0A9P6BUS3"/>
<gene>
    <name evidence="2" type="ORF">P691DRAFT_801809</name>
</gene>
<accession>A0A9P6BUS3</accession>
<sequence length="71" mass="7849">MRLMTDYAVSSSRAKPSNTQVTSSEAHRSCHSHTPHHQLYPHSQGDYTDSQAGGIRILHSNPTLPNLVPKI</sequence>
<reference evidence="2" key="1">
    <citation type="submission" date="2020-11" db="EMBL/GenBank/DDBJ databases">
        <authorList>
            <consortium name="DOE Joint Genome Institute"/>
            <person name="Ahrendt S."/>
            <person name="Riley R."/>
            <person name="Andreopoulos W."/>
            <person name="Labutti K."/>
            <person name="Pangilinan J."/>
            <person name="Ruiz-Duenas F.J."/>
            <person name="Barrasa J.M."/>
            <person name="Sanchez-Garcia M."/>
            <person name="Camarero S."/>
            <person name="Miyauchi S."/>
            <person name="Serrano A."/>
            <person name="Linde D."/>
            <person name="Babiker R."/>
            <person name="Drula E."/>
            <person name="Ayuso-Fernandez I."/>
            <person name="Pacheco R."/>
            <person name="Padilla G."/>
            <person name="Ferreira P."/>
            <person name="Barriuso J."/>
            <person name="Kellner H."/>
            <person name="Castanera R."/>
            <person name="Alfaro M."/>
            <person name="Ramirez L."/>
            <person name="Pisabarro A.G."/>
            <person name="Kuo A."/>
            <person name="Tritt A."/>
            <person name="Lipzen A."/>
            <person name="He G."/>
            <person name="Yan M."/>
            <person name="Ng V."/>
            <person name="Cullen D."/>
            <person name="Martin F."/>
            <person name="Rosso M.-N."/>
            <person name="Henrissat B."/>
            <person name="Hibbett D."/>
            <person name="Martinez A.T."/>
            <person name="Grigoriev I.V."/>
        </authorList>
    </citation>
    <scope>NUCLEOTIDE SEQUENCE</scope>
    <source>
        <strain evidence="2">MF-IS2</strain>
    </source>
</reference>
<dbReference type="Proteomes" id="UP000807342">
    <property type="component" value="Unassembled WGS sequence"/>
</dbReference>
<feature type="region of interest" description="Disordered" evidence="1">
    <location>
        <begin position="1"/>
        <end position="71"/>
    </location>
</feature>
<keyword evidence="3" id="KW-1185">Reference proteome</keyword>
<name>A0A9P6BUS3_9AGAR</name>
<evidence type="ECO:0000256" key="1">
    <source>
        <dbReference type="SAM" id="MobiDB-lite"/>
    </source>
</evidence>
<comment type="caution">
    <text evidence="2">The sequence shown here is derived from an EMBL/GenBank/DDBJ whole genome shotgun (WGS) entry which is preliminary data.</text>
</comment>
<proteinExistence type="predicted"/>
<feature type="non-terminal residue" evidence="2">
    <location>
        <position position="71"/>
    </location>
</feature>
<dbReference type="EMBL" id="MU152403">
    <property type="protein sequence ID" value="KAF9440601.1"/>
    <property type="molecule type" value="Genomic_DNA"/>
</dbReference>
<feature type="compositionally biased region" description="Polar residues" evidence="1">
    <location>
        <begin position="8"/>
        <end position="24"/>
    </location>
</feature>
<organism evidence="2 3">
    <name type="scientific">Macrolepiota fuliginosa MF-IS2</name>
    <dbReference type="NCBI Taxonomy" id="1400762"/>
    <lineage>
        <taxon>Eukaryota</taxon>
        <taxon>Fungi</taxon>
        <taxon>Dikarya</taxon>
        <taxon>Basidiomycota</taxon>
        <taxon>Agaricomycotina</taxon>
        <taxon>Agaricomycetes</taxon>
        <taxon>Agaricomycetidae</taxon>
        <taxon>Agaricales</taxon>
        <taxon>Agaricineae</taxon>
        <taxon>Agaricaceae</taxon>
        <taxon>Macrolepiota</taxon>
    </lineage>
</organism>
<evidence type="ECO:0000313" key="3">
    <source>
        <dbReference type="Proteomes" id="UP000807342"/>
    </source>
</evidence>
<evidence type="ECO:0000313" key="2">
    <source>
        <dbReference type="EMBL" id="KAF9440601.1"/>
    </source>
</evidence>
<protein>
    <submittedName>
        <fullName evidence="2">Uncharacterized protein</fullName>
    </submittedName>
</protein>